<sequence>MRKQGENTGKIMPDKEPIKKARVVGTRISGAQAEKLEPLANASNMTESTYIRHVIQRAIDEGWVFKLEMTAVATAAPKPRGP</sequence>
<evidence type="ECO:0000313" key="2">
    <source>
        <dbReference type="Proteomes" id="UP001431235"/>
    </source>
</evidence>
<proteinExistence type="predicted"/>
<name>A0ABT0SD19_9GAMM</name>
<evidence type="ECO:0008006" key="3">
    <source>
        <dbReference type="Google" id="ProtNLM"/>
    </source>
</evidence>
<evidence type="ECO:0000313" key="1">
    <source>
        <dbReference type="EMBL" id="MCL7713219.1"/>
    </source>
</evidence>
<protein>
    <recommendedName>
        <fullName evidence="3">CopG family transcriptional regulator</fullName>
    </recommendedName>
</protein>
<keyword evidence="2" id="KW-1185">Reference proteome</keyword>
<accession>A0ABT0SD19</accession>
<dbReference type="EMBL" id="JAIKTS010000001">
    <property type="protein sequence ID" value="MCL7713219.1"/>
    <property type="molecule type" value="Genomic_DNA"/>
</dbReference>
<comment type="caution">
    <text evidence="1">The sequence shown here is derived from an EMBL/GenBank/DDBJ whole genome shotgun (WGS) entry which is preliminary data.</text>
</comment>
<dbReference type="RefSeq" id="WP_250061083.1">
    <property type="nucleotide sequence ID" value="NZ_JAIKTS010000001.1"/>
</dbReference>
<reference evidence="1 2" key="1">
    <citation type="submission" date="2021-08" db="EMBL/GenBank/DDBJ databases">
        <title>Novel members of of the genus Stenotrophomonas from differernt environment.</title>
        <authorList>
            <person name="Deng Y."/>
        </authorList>
    </citation>
    <scope>NUCLEOTIDE SEQUENCE [LARGE SCALE GENOMIC DNA]</scope>
    <source>
        <strain evidence="1 2">CPCC 101365</strain>
    </source>
</reference>
<dbReference type="Proteomes" id="UP001431235">
    <property type="component" value="Unassembled WGS sequence"/>
</dbReference>
<gene>
    <name evidence="1" type="ORF">K5L01_00915</name>
</gene>
<organism evidence="1 2">
    <name type="scientific">Stenotrophomonas mori</name>
    <dbReference type="NCBI Taxonomy" id="2871096"/>
    <lineage>
        <taxon>Bacteria</taxon>
        <taxon>Pseudomonadati</taxon>
        <taxon>Pseudomonadota</taxon>
        <taxon>Gammaproteobacteria</taxon>
        <taxon>Lysobacterales</taxon>
        <taxon>Lysobacteraceae</taxon>
        <taxon>Stenotrophomonas</taxon>
    </lineage>
</organism>